<dbReference type="PANTHER" id="PTHR22642:SF2">
    <property type="entry name" value="PROTEIN LONG AFTER FAR-RED 3"/>
    <property type="match status" value="1"/>
</dbReference>
<dbReference type="GO" id="GO:0016810">
    <property type="term" value="F:hydrolase activity, acting on carbon-nitrogen (but not peptide) bonds"/>
    <property type="evidence" value="ECO:0007669"/>
    <property type="project" value="InterPro"/>
</dbReference>
<sequence length="540" mass="59313">MIILHNANIFSPDHRGATALAIEDDCFIAVGNDAEILASFPSSAKTINLHGMTILPGLIDAHIHLRHLAESMSIVDCETSTLQECLLLVKNVVERLPKDAWVRGHGWNHNQWREGYGNANLLDQVCEERPAYLTAKSLHAGWANSQALKLAGIDAETPDPPGGVIQRSANGQPTGILLEAGAMNLIETLLPKPTVEDTIHKMKALLPELWKVGLIGIHDFDDYTCWMALQVLNQECSTLLRVHKQIPFTDLDVFINAGMSTGFGDYRLSLGGVKLFSDGALGPHTAAMHEPYEGTHTTGDLLLTEDEIVDIGCHSANHGVALTVHAIGDKAIHIVLNAIERIRIYEEIHHYPHLPHRIEHVQIITPDDLPRFKKLGVIASIQPVHAPSDMVMADRFLGQRSHYAYAYRSILDAGADYVMGSDAPVEPFNPFYGIHAAVTRRRLDGSPGDEGWHPDQRISLAEALQGFSLAPCLLAGHGRQLGKISPGYQADFLILKEDPFKIHPHDLGSLKPLATFIAGECKHNSVNFPFEVQNILGQFV</sequence>
<dbReference type="KEGG" id="abat:CFX1CAM_1505"/>
<gene>
    <name evidence="2" type="ORF">CFX1CAM_1505</name>
</gene>
<evidence type="ECO:0000259" key="1">
    <source>
        <dbReference type="Pfam" id="PF07969"/>
    </source>
</evidence>
<dbReference type="Proteomes" id="UP000195514">
    <property type="component" value="Chromosome I"/>
</dbReference>
<evidence type="ECO:0000313" key="3">
    <source>
        <dbReference type="Proteomes" id="UP000195514"/>
    </source>
</evidence>
<name>A0A1Y6K962_9CHLR</name>
<proteinExistence type="predicted"/>
<dbReference type="SUPFAM" id="SSF51556">
    <property type="entry name" value="Metallo-dependent hydrolases"/>
    <property type="match status" value="1"/>
</dbReference>
<dbReference type="OrthoDB" id="9767366at2"/>
<keyword evidence="2" id="KW-0378">Hydrolase</keyword>
<dbReference type="InterPro" id="IPR032466">
    <property type="entry name" value="Metal_Hydrolase"/>
</dbReference>
<organism evidence="2 3">
    <name type="scientific">Candidatus Brevifilum fermentans</name>
    <dbReference type="NCBI Taxonomy" id="1986204"/>
    <lineage>
        <taxon>Bacteria</taxon>
        <taxon>Bacillati</taxon>
        <taxon>Chloroflexota</taxon>
        <taxon>Anaerolineae</taxon>
        <taxon>Anaerolineales</taxon>
        <taxon>Anaerolineaceae</taxon>
        <taxon>Candidatus Brevifilum</taxon>
    </lineage>
</organism>
<dbReference type="InterPro" id="IPR013108">
    <property type="entry name" value="Amidohydro_3"/>
</dbReference>
<dbReference type="InterPro" id="IPR033932">
    <property type="entry name" value="YtcJ-like"/>
</dbReference>
<dbReference type="SUPFAM" id="SSF51338">
    <property type="entry name" value="Composite domain of metallo-dependent hydrolases"/>
    <property type="match status" value="1"/>
</dbReference>
<accession>A0A1Y6K962</accession>
<dbReference type="Gene3D" id="3.20.20.140">
    <property type="entry name" value="Metal-dependent hydrolases"/>
    <property type="match status" value="1"/>
</dbReference>
<dbReference type="InterPro" id="IPR011059">
    <property type="entry name" value="Metal-dep_hydrolase_composite"/>
</dbReference>
<dbReference type="AlphaFoldDB" id="A0A1Y6K962"/>
<evidence type="ECO:0000313" key="2">
    <source>
        <dbReference type="EMBL" id="SMX54570.1"/>
    </source>
</evidence>
<dbReference type="RefSeq" id="WP_087862403.1">
    <property type="nucleotide sequence ID" value="NZ_LT859958.1"/>
</dbReference>
<dbReference type="PANTHER" id="PTHR22642">
    <property type="entry name" value="IMIDAZOLONEPROPIONASE"/>
    <property type="match status" value="1"/>
</dbReference>
<protein>
    <submittedName>
        <fullName evidence="2">Amidohydrolase family protein</fullName>
    </submittedName>
</protein>
<dbReference type="Pfam" id="PF07969">
    <property type="entry name" value="Amidohydro_3"/>
    <property type="match status" value="1"/>
</dbReference>
<dbReference type="CDD" id="cd01300">
    <property type="entry name" value="YtcJ_like"/>
    <property type="match status" value="1"/>
</dbReference>
<dbReference type="Gene3D" id="3.10.310.70">
    <property type="match status" value="1"/>
</dbReference>
<dbReference type="Gene3D" id="2.30.40.10">
    <property type="entry name" value="Urease, subunit C, domain 1"/>
    <property type="match status" value="1"/>
</dbReference>
<reference evidence="3" key="1">
    <citation type="submission" date="2017-05" db="EMBL/GenBank/DDBJ databases">
        <authorList>
            <person name="Kirkegaard R."/>
            <person name="Mcilroy J S."/>
        </authorList>
    </citation>
    <scope>NUCLEOTIDE SEQUENCE [LARGE SCALE GENOMIC DNA]</scope>
</reference>
<keyword evidence="3" id="KW-1185">Reference proteome</keyword>
<feature type="domain" description="Amidohydrolase 3" evidence="1">
    <location>
        <begin position="45"/>
        <end position="521"/>
    </location>
</feature>
<dbReference type="EMBL" id="LT859958">
    <property type="protein sequence ID" value="SMX54570.1"/>
    <property type="molecule type" value="Genomic_DNA"/>
</dbReference>